<evidence type="ECO:0000259" key="16">
    <source>
        <dbReference type="PROSITE" id="PS51449"/>
    </source>
</evidence>
<dbReference type="PROSITE" id="PS01278">
    <property type="entry name" value="MTTASE_RADICAL"/>
    <property type="match status" value="1"/>
</dbReference>
<evidence type="ECO:0000256" key="13">
    <source>
        <dbReference type="ARBA" id="ARBA00052587"/>
    </source>
</evidence>
<dbReference type="InterPro" id="IPR038135">
    <property type="entry name" value="Methylthiotransferase_N_sf"/>
</dbReference>
<dbReference type="InterPro" id="IPR020612">
    <property type="entry name" value="Methylthiotransferase_CS"/>
</dbReference>
<dbReference type="GO" id="GO:0046872">
    <property type="term" value="F:metal ion binding"/>
    <property type="evidence" value="ECO:0007669"/>
    <property type="project" value="UniProtKB-KW"/>
</dbReference>
<evidence type="ECO:0000259" key="17">
    <source>
        <dbReference type="PROSITE" id="PS51918"/>
    </source>
</evidence>
<evidence type="ECO:0000256" key="12">
    <source>
        <dbReference type="ARBA" id="ARBA00052380"/>
    </source>
</evidence>
<evidence type="ECO:0000256" key="7">
    <source>
        <dbReference type="ARBA" id="ARBA00022723"/>
    </source>
</evidence>
<name>A0A1C3EF49_9GAMM</name>
<dbReference type="EC" id="2.8.4.3" evidence="10 14"/>
<dbReference type="GO" id="GO:0051539">
    <property type="term" value="F:4 iron, 4 sulfur cluster binding"/>
    <property type="evidence" value="ECO:0007669"/>
    <property type="project" value="UniProtKB-UniRule"/>
</dbReference>
<dbReference type="PROSITE" id="PS50926">
    <property type="entry name" value="TRAM"/>
    <property type="match status" value="1"/>
</dbReference>
<proteinExistence type="inferred from homology"/>
<evidence type="ECO:0000256" key="10">
    <source>
        <dbReference type="ARBA" id="ARBA00033765"/>
    </source>
</evidence>
<evidence type="ECO:0000313" key="19">
    <source>
        <dbReference type="Proteomes" id="UP000094936"/>
    </source>
</evidence>
<comment type="catalytic activity">
    <reaction evidence="11">
        <text>N(6)-dimethylallyladenosine(37) in tRNA + (sulfur carrier)-SH + AH2 + S-adenosyl-L-methionine = 2-thio-N(6)-dimethylallyladenosine(37) in tRNA + (sulfur carrier)-H + 5'-deoxyadenosine + L-methionine + A + H(+)</text>
        <dbReference type="Rhea" id="RHEA:36339"/>
        <dbReference type="Rhea" id="RHEA-COMP:10375"/>
        <dbReference type="Rhea" id="RHEA-COMP:10377"/>
        <dbReference type="Rhea" id="RHEA-COMP:14737"/>
        <dbReference type="Rhea" id="RHEA-COMP:14739"/>
        <dbReference type="ChEBI" id="CHEBI:13193"/>
        <dbReference type="ChEBI" id="CHEBI:15378"/>
        <dbReference type="ChEBI" id="CHEBI:17319"/>
        <dbReference type="ChEBI" id="CHEBI:17499"/>
        <dbReference type="ChEBI" id="CHEBI:29917"/>
        <dbReference type="ChEBI" id="CHEBI:57844"/>
        <dbReference type="ChEBI" id="CHEBI:59789"/>
        <dbReference type="ChEBI" id="CHEBI:64428"/>
        <dbReference type="ChEBI" id="CHEBI:74415"/>
        <dbReference type="ChEBI" id="CHEBI:74416"/>
    </reaction>
    <physiologicalReaction direction="left-to-right" evidence="11">
        <dbReference type="Rhea" id="RHEA:36340"/>
    </physiologicalReaction>
</comment>
<dbReference type="OrthoDB" id="9805215at2"/>
<comment type="subunit">
    <text evidence="14">Monomer.</text>
</comment>
<comment type="catalytic activity">
    <reaction evidence="12">
        <text>2-thio-N(6)-dimethylallyladenosine(37) in tRNA + S-adenosyl-L-methionine = 2-methylsulfanyl-N(6)-dimethylallyladenosine(37) in tRNA + S-adenosyl-L-homocysteine + H(+)</text>
        <dbReference type="Rhea" id="RHEA:37063"/>
        <dbReference type="Rhea" id="RHEA-COMP:10376"/>
        <dbReference type="Rhea" id="RHEA-COMP:10377"/>
        <dbReference type="ChEBI" id="CHEBI:15378"/>
        <dbReference type="ChEBI" id="CHEBI:57856"/>
        <dbReference type="ChEBI" id="CHEBI:59789"/>
        <dbReference type="ChEBI" id="CHEBI:74416"/>
        <dbReference type="ChEBI" id="CHEBI:74417"/>
    </reaction>
    <physiologicalReaction direction="left-to-right" evidence="12">
        <dbReference type="Rhea" id="RHEA:37064"/>
    </physiologicalReaction>
</comment>
<feature type="binding site" evidence="14">
    <location>
        <position position="12"/>
    </location>
    <ligand>
        <name>[4Fe-4S] cluster</name>
        <dbReference type="ChEBI" id="CHEBI:49883"/>
        <label>1</label>
    </ligand>
</feature>
<dbReference type="EMBL" id="LYBM01000028">
    <property type="protein sequence ID" value="ODA31865.1"/>
    <property type="molecule type" value="Genomic_DNA"/>
</dbReference>
<dbReference type="InterPro" id="IPR023404">
    <property type="entry name" value="rSAM_horseshoe"/>
</dbReference>
<dbReference type="Pfam" id="PF00919">
    <property type="entry name" value="UPF0004"/>
    <property type="match status" value="1"/>
</dbReference>
<dbReference type="FunFam" id="3.80.30.20:FF:000001">
    <property type="entry name" value="tRNA-2-methylthio-N(6)-dimethylallyladenosine synthase 2"/>
    <property type="match status" value="1"/>
</dbReference>
<dbReference type="InterPro" id="IPR006463">
    <property type="entry name" value="MiaB_methiolase"/>
</dbReference>
<dbReference type="Gene3D" id="3.80.30.20">
    <property type="entry name" value="tm_1862 like domain"/>
    <property type="match status" value="1"/>
</dbReference>
<comment type="subcellular location">
    <subcellularLocation>
        <location evidence="14">Cytoplasm</location>
    </subcellularLocation>
</comment>
<keyword evidence="4 14" id="KW-0808">Transferase</keyword>
<dbReference type="InterPro" id="IPR007197">
    <property type="entry name" value="rSAM"/>
</dbReference>
<dbReference type="HAMAP" id="MF_01864">
    <property type="entry name" value="tRNA_metthiotr_MiaB"/>
    <property type="match status" value="1"/>
</dbReference>
<keyword evidence="3 14" id="KW-0963">Cytoplasm</keyword>
<keyword evidence="8 14" id="KW-0408">Iron</keyword>
<dbReference type="NCBIfam" id="TIGR00089">
    <property type="entry name" value="MiaB/RimO family radical SAM methylthiotransferase"/>
    <property type="match status" value="1"/>
</dbReference>
<evidence type="ECO:0000256" key="8">
    <source>
        <dbReference type="ARBA" id="ARBA00023004"/>
    </source>
</evidence>
<keyword evidence="5 14" id="KW-0949">S-adenosyl-L-methionine</keyword>
<feature type="binding site" evidence="14">
    <location>
        <position position="161"/>
    </location>
    <ligand>
        <name>[4Fe-4S] cluster</name>
        <dbReference type="ChEBI" id="CHEBI:49883"/>
        <label>2</label>
        <note>4Fe-4S-S-AdoMet</note>
    </ligand>
</feature>
<evidence type="ECO:0000256" key="5">
    <source>
        <dbReference type="ARBA" id="ARBA00022691"/>
    </source>
</evidence>
<evidence type="ECO:0000256" key="3">
    <source>
        <dbReference type="ARBA" id="ARBA00022490"/>
    </source>
</evidence>
<dbReference type="NCBIfam" id="TIGR01574">
    <property type="entry name" value="miaB-methiolase"/>
    <property type="match status" value="1"/>
</dbReference>
<dbReference type="InterPro" id="IPR058240">
    <property type="entry name" value="rSAM_sf"/>
</dbReference>
<dbReference type="InterPro" id="IPR005839">
    <property type="entry name" value="Methylthiotransferase"/>
</dbReference>
<comment type="catalytic activity">
    <reaction evidence="13">
        <text>N(6)-dimethylallyladenosine(37) in tRNA + (sulfur carrier)-SH + AH2 + 2 S-adenosyl-L-methionine = 2-methylsulfanyl-N(6)-dimethylallyladenosine(37) in tRNA + (sulfur carrier)-H + 5'-deoxyadenosine + L-methionine + A + S-adenosyl-L-homocysteine + 2 H(+)</text>
        <dbReference type="Rhea" id="RHEA:37067"/>
        <dbReference type="Rhea" id="RHEA-COMP:10375"/>
        <dbReference type="Rhea" id="RHEA-COMP:10376"/>
        <dbReference type="Rhea" id="RHEA-COMP:14737"/>
        <dbReference type="Rhea" id="RHEA-COMP:14739"/>
        <dbReference type="ChEBI" id="CHEBI:13193"/>
        <dbReference type="ChEBI" id="CHEBI:15378"/>
        <dbReference type="ChEBI" id="CHEBI:17319"/>
        <dbReference type="ChEBI" id="CHEBI:17499"/>
        <dbReference type="ChEBI" id="CHEBI:29917"/>
        <dbReference type="ChEBI" id="CHEBI:57844"/>
        <dbReference type="ChEBI" id="CHEBI:57856"/>
        <dbReference type="ChEBI" id="CHEBI:59789"/>
        <dbReference type="ChEBI" id="CHEBI:64428"/>
        <dbReference type="ChEBI" id="CHEBI:74415"/>
        <dbReference type="ChEBI" id="CHEBI:74417"/>
        <dbReference type="EC" id="2.8.4.3"/>
    </reaction>
    <physiologicalReaction direction="left-to-right" evidence="13">
        <dbReference type="Rhea" id="RHEA:37068"/>
    </physiologicalReaction>
</comment>
<feature type="binding site" evidence="14">
    <location>
        <position position="157"/>
    </location>
    <ligand>
        <name>[4Fe-4S] cluster</name>
        <dbReference type="ChEBI" id="CHEBI:49883"/>
        <label>2</label>
        <note>4Fe-4S-S-AdoMet</note>
    </ligand>
</feature>
<accession>A0A1C3EF49</accession>
<dbReference type="Proteomes" id="UP000094936">
    <property type="component" value="Unassembled WGS sequence"/>
</dbReference>
<feature type="binding site" evidence="14">
    <location>
        <position position="49"/>
    </location>
    <ligand>
        <name>[4Fe-4S] cluster</name>
        <dbReference type="ChEBI" id="CHEBI:49883"/>
        <label>1</label>
    </ligand>
</feature>
<dbReference type="GO" id="GO:0035597">
    <property type="term" value="F:tRNA-2-methylthio-N(6)-dimethylallyladenosine(37) synthase activity"/>
    <property type="evidence" value="ECO:0007669"/>
    <property type="project" value="UniProtKB-EC"/>
</dbReference>
<feature type="domain" description="TRAM" evidence="15">
    <location>
        <begin position="378"/>
        <end position="441"/>
    </location>
</feature>
<sequence length="474" mass="53837">MAKKLLIKTWGCQMNEYDSSKMADLLNAAGGYELTEEPEEADVLLLNTCSIREKAQEKVFHQLGRWKNLKDQKPGLVIGVGGCVATQEGDHIRERAPYVDVIFGPQTLHRLPEMINQSRDDEAPVMDISFPEIEKFDRLPEPRAEGPTAFVSIMEGCSKYCTFCVVPYTRGEEVSRPLDDVLFEIAQLAEQGVREVNLLGQNVNAYRGEMHDGDICTFAELLRYVAAIDGIDRIRYTTSHPIEFTNDIIEVYRDTPEVVSFLHLPVQSGSDRILTMMKRPHTAIEYKSKIRRLREARPEISISSDFIVGFPGESAADFEATMKLIRDVDFDMSFSFVYSPRPGTPAADMPDDTPEQDKKERLYQLQQQINTQAMRYSRQMLNTEQRILVEGPSRKNLMELRGRTENNRVVNFEGSVDLIGQFVDVKIDEVMPNSLRGKLIRTEKEMNLRVAVSPAELIAKTRKEDELGVGVYTP</sequence>
<protein>
    <recommendedName>
        <fullName evidence="10 14">tRNA-2-methylthio-N(6)-dimethylallyladenosine synthase</fullName>
        <ecNumber evidence="10 14">2.8.4.3</ecNumber>
    </recommendedName>
    <alternativeName>
        <fullName evidence="14">(Dimethylallyl)adenosine tRNA methylthiotransferase MiaB</fullName>
    </alternativeName>
    <alternativeName>
        <fullName evidence="14">tRNA-i(6)A37 methylthiotransferase</fullName>
    </alternativeName>
</protein>
<comment type="caution">
    <text evidence="18">The sequence shown here is derived from an EMBL/GenBank/DDBJ whole genome shotgun (WGS) entry which is preliminary data.</text>
</comment>
<keyword evidence="6 14" id="KW-0819">tRNA processing</keyword>
<dbReference type="Pfam" id="PF04055">
    <property type="entry name" value="Radical_SAM"/>
    <property type="match status" value="1"/>
</dbReference>
<evidence type="ECO:0000256" key="1">
    <source>
        <dbReference type="ARBA" id="ARBA00003234"/>
    </source>
</evidence>
<evidence type="ECO:0000256" key="6">
    <source>
        <dbReference type="ARBA" id="ARBA00022694"/>
    </source>
</evidence>
<evidence type="ECO:0000256" key="4">
    <source>
        <dbReference type="ARBA" id="ARBA00022679"/>
    </source>
</evidence>
<dbReference type="GO" id="GO:0005829">
    <property type="term" value="C:cytosol"/>
    <property type="evidence" value="ECO:0007669"/>
    <property type="project" value="TreeGrafter"/>
</dbReference>
<organism evidence="18 19">
    <name type="scientific">Veronia pacifica</name>
    <dbReference type="NCBI Taxonomy" id="1080227"/>
    <lineage>
        <taxon>Bacteria</taxon>
        <taxon>Pseudomonadati</taxon>
        <taxon>Pseudomonadota</taxon>
        <taxon>Gammaproteobacteria</taxon>
        <taxon>Vibrionales</taxon>
        <taxon>Vibrionaceae</taxon>
        <taxon>Veronia</taxon>
    </lineage>
</organism>
<feature type="domain" description="MTTase N-terminal" evidence="16">
    <location>
        <begin position="3"/>
        <end position="120"/>
    </location>
</feature>
<feature type="binding site" evidence="14">
    <location>
        <position position="164"/>
    </location>
    <ligand>
        <name>[4Fe-4S] cluster</name>
        <dbReference type="ChEBI" id="CHEBI:49883"/>
        <label>2</label>
        <note>4Fe-4S-S-AdoMet</note>
    </ligand>
</feature>
<dbReference type="CDD" id="cd01335">
    <property type="entry name" value="Radical_SAM"/>
    <property type="match status" value="1"/>
</dbReference>
<gene>
    <name evidence="14" type="primary">miaB</name>
    <name evidence="18" type="ORF">A8L45_14740</name>
</gene>
<evidence type="ECO:0000313" key="18">
    <source>
        <dbReference type="EMBL" id="ODA31865.1"/>
    </source>
</evidence>
<dbReference type="SFLD" id="SFLDG01061">
    <property type="entry name" value="methylthiotransferase"/>
    <property type="match status" value="1"/>
</dbReference>
<dbReference type="AlphaFoldDB" id="A0A1C3EF49"/>
<dbReference type="InterPro" id="IPR006638">
    <property type="entry name" value="Elp3/MiaA/NifB-like_rSAM"/>
</dbReference>
<reference evidence="18 19" key="1">
    <citation type="submission" date="2016-05" db="EMBL/GenBank/DDBJ databases">
        <title>Genomic Taxonomy of the Vibrionaceae.</title>
        <authorList>
            <person name="Gomez-Gil B."/>
            <person name="Enciso-Ibarra J."/>
        </authorList>
    </citation>
    <scope>NUCLEOTIDE SEQUENCE [LARGE SCALE GENOMIC DNA]</scope>
    <source>
        <strain evidence="18 19">CAIM 1920</strain>
    </source>
</reference>
<dbReference type="Pfam" id="PF01938">
    <property type="entry name" value="TRAM"/>
    <property type="match status" value="1"/>
</dbReference>
<dbReference type="InterPro" id="IPR013848">
    <property type="entry name" value="Methylthiotransferase_N"/>
</dbReference>
<dbReference type="SUPFAM" id="SSF102114">
    <property type="entry name" value="Radical SAM enzymes"/>
    <property type="match status" value="1"/>
</dbReference>
<comment type="function">
    <text evidence="1 14">Catalyzes the methylthiolation of N6-(dimethylallyl)adenosine (i(6)A), leading to the formation of 2-methylthio-N6-(dimethylallyl)adenosine (ms(2)i(6)A) at position 37 in tRNAs that read codons beginning with uridine.</text>
</comment>
<keyword evidence="19" id="KW-1185">Reference proteome</keyword>
<keyword evidence="9 14" id="KW-0411">Iron-sulfur</keyword>
<feature type="domain" description="Radical SAM core" evidence="17">
    <location>
        <begin position="143"/>
        <end position="375"/>
    </location>
</feature>
<feature type="binding site" evidence="14">
    <location>
        <position position="83"/>
    </location>
    <ligand>
        <name>[4Fe-4S] cluster</name>
        <dbReference type="ChEBI" id="CHEBI:49883"/>
        <label>1</label>
    </ligand>
</feature>
<evidence type="ECO:0000256" key="11">
    <source>
        <dbReference type="ARBA" id="ARBA00050926"/>
    </source>
</evidence>
<dbReference type="PANTHER" id="PTHR43020">
    <property type="entry name" value="CDK5 REGULATORY SUBUNIT-ASSOCIATED PROTEIN 1"/>
    <property type="match status" value="1"/>
</dbReference>
<evidence type="ECO:0000259" key="15">
    <source>
        <dbReference type="PROSITE" id="PS50926"/>
    </source>
</evidence>
<dbReference type="SMART" id="SM00729">
    <property type="entry name" value="Elp3"/>
    <property type="match status" value="1"/>
</dbReference>
<dbReference type="STRING" id="1080227.A8L45_14740"/>
<comment type="similarity">
    <text evidence="14">Belongs to the methylthiotransferase family. MiaB subfamily.</text>
</comment>
<dbReference type="PROSITE" id="PS51918">
    <property type="entry name" value="RADICAL_SAM"/>
    <property type="match status" value="1"/>
</dbReference>
<keyword evidence="7 14" id="KW-0479">Metal-binding</keyword>
<keyword evidence="2 14" id="KW-0004">4Fe-4S</keyword>
<dbReference type="PROSITE" id="PS51449">
    <property type="entry name" value="MTTASE_N"/>
    <property type="match status" value="1"/>
</dbReference>
<comment type="cofactor">
    <cofactor evidence="14">
        <name>[4Fe-4S] cluster</name>
        <dbReference type="ChEBI" id="CHEBI:49883"/>
    </cofactor>
    <text evidence="14">Binds 2 [4Fe-4S] clusters. One cluster is coordinated with 3 cysteines and an exchangeable S-adenosyl-L-methionine.</text>
</comment>
<dbReference type="InterPro" id="IPR002792">
    <property type="entry name" value="TRAM_dom"/>
</dbReference>
<evidence type="ECO:0000256" key="14">
    <source>
        <dbReference type="HAMAP-Rule" id="MF_01864"/>
    </source>
</evidence>
<evidence type="ECO:0000256" key="9">
    <source>
        <dbReference type="ARBA" id="ARBA00023014"/>
    </source>
</evidence>
<dbReference type="SFLD" id="SFLDS00029">
    <property type="entry name" value="Radical_SAM"/>
    <property type="match status" value="1"/>
</dbReference>
<evidence type="ECO:0000256" key="2">
    <source>
        <dbReference type="ARBA" id="ARBA00022485"/>
    </source>
</evidence>
<dbReference type="FunFam" id="3.40.50.12160:FF:000001">
    <property type="entry name" value="tRNA-2-methylthio-N(6)-dimethylallyladenosine synthase"/>
    <property type="match status" value="1"/>
</dbReference>
<dbReference type="PANTHER" id="PTHR43020:SF2">
    <property type="entry name" value="MITOCHONDRIAL TRNA METHYLTHIOTRANSFERASE CDK5RAP1"/>
    <property type="match status" value="1"/>
</dbReference>
<dbReference type="RefSeq" id="WP_068903585.1">
    <property type="nucleotide sequence ID" value="NZ_JBHUIF010000028.1"/>
</dbReference>
<dbReference type="SFLD" id="SFLDG01082">
    <property type="entry name" value="B12-binding_domain_containing"/>
    <property type="match status" value="1"/>
</dbReference>
<dbReference type="Gene3D" id="3.40.50.12160">
    <property type="entry name" value="Methylthiotransferase, N-terminal domain"/>
    <property type="match status" value="1"/>
</dbReference>
<dbReference type="SFLD" id="SFLDF00273">
    <property type="entry name" value="(dimethylallyl)adenosine_tRNA"/>
    <property type="match status" value="1"/>
</dbReference>